<dbReference type="EMBL" id="JAYMYQ010000002">
    <property type="protein sequence ID" value="KAK7349896.1"/>
    <property type="molecule type" value="Genomic_DNA"/>
</dbReference>
<organism evidence="6 7">
    <name type="scientific">Canavalia gladiata</name>
    <name type="common">Sword bean</name>
    <name type="synonym">Dolichos gladiatus</name>
    <dbReference type="NCBI Taxonomy" id="3824"/>
    <lineage>
        <taxon>Eukaryota</taxon>
        <taxon>Viridiplantae</taxon>
        <taxon>Streptophyta</taxon>
        <taxon>Embryophyta</taxon>
        <taxon>Tracheophyta</taxon>
        <taxon>Spermatophyta</taxon>
        <taxon>Magnoliopsida</taxon>
        <taxon>eudicotyledons</taxon>
        <taxon>Gunneridae</taxon>
        <taxon>Pentapetalae</taxon>
        <taxon>rosids</taxon>
        <taxon>fabids</taxon>
        <taxon>Fabales</taxon>
        <taxon>Fabaceae</taxon>
        <taxon>Papilionoideae</taxon>
        <taxon>50 kb inversion clade</taxon>
        <taxon>NPAAA clade</taxon>
        <taxon>indigoferoid/millettioid clade</taxon>
        <taxon>Phaseoleae</taxon>
        <taxon>Canavalia</taxon>
    </lineage>
</organism>
<sequence>MDKNDVIHILNGCGLLADFGIRSLVERSLVTIDKDNKLGMPHLLRDMGREIVREESPKEPLKRSRLWLREEVLDVLSNYEGTTFVRGLTLKLPREDTISLNIKAFKRMRRLRLLQLAGVQLDGDYSYLPRSLRYLCWHGCPITCTPPEFHLKSLVAIELKYSNLKKLWEKDQMLVNLKVLDLSHSRYLITTPDFSYLPNLEKISEKEETVLSWRMALAQAGAISGTVLQNFRNQNAVIKNIVERVTRLLNKTELFVPDHLVGIESRLRPAIELLNSQSSKEVLYLGIWGMGGIGKTTIAKTIYNKIGSNFEGKSFLSNIREVWEQYTNRVSLQQWVLDDVCKAPTKEIHNIESGKKILKETLAQKKGTKAIKGLALKLKNTSSKLENTASKLENTICFETKTFKKMHNLRLLQLDGVRLDGDYRYLSRDLKWLCWLGFPSTYIPAEFYQESLIAIELKYSNLEEICMQGQKLENLKVLNLSHSHNLNKTPDFSCLPNLEKLLLKDCPSLCTVSNTIGCLNKLLLVNLKNCTNLQNLPTSIYKLKALEIMILSGCIMIDKLEDLKEMESLTKLIADNTAIEEVPPSIVNLKSIAYISLCGFEGLSCDVFPSLIRYWRSNNVTSWDPSSALSFPVSLDVPHSNSSSNAISSTSKVLPNLQSVKSGSQFQPIHDEEMFLDILKSTNYNKEGEASATASQVSDMITFSSSDGNKQVQIWKEKTFYKSLLIQMGTKCQAPNIPSDINFQTTDGLGDSDWSTFSCNGSSVRFELSQMDGCRLKSMILMINYSSSGNITSEGCQNVLFMNCTKRTFVVYKRDKLSSFEDDEWKSITSNLEPGDKMEIIVTFEHGFVVQKTTVYLKYDEPIHEEMENCHAVDKDVTFSDDNGIIADNNFIVYCGDDLSTDKDGGDKNNESDNNHCLGRDKDVTFSHGDDVITEDKNFTVSGGDENPFHVEVTSTASNESSSSKKLTKDLKPGSILVHQNLWDEDLEDEQPPIHLRIRKESNNQSFQFSSKQVESQEMNINQNVEVDDSANPDTSFLPNPEQMQVKGNAHIFEHHLEDFQGEGNSLSFENQQVDEYRPTSPPCSSSMQTNSEDRAKEQSVETLEEVSKSIILPFDIESINQLINDDPWSAIESMLSGEIQQYTTQIDTLEVESSLVNQLLESLKIFLFNKQDMNDDLLHEVDTKMVKFILEELSKVHDQLPAAIKAFIIQSHKFFDEALIHTEKYAQAISKLSSYEQTKKEFIEKARKIKYNDTRLTTLSASSKEKLHVFNTQIVELEKQLEELKKQLEELKNQRDSLQQDMTKNEQQKQNRRIGNENFARQILAILIKMKEAEEDVKTASAAVQASKAIFQDLKSNLPF</sequence>
<dbReference type="SUPFAM" id="SSF52540">
    <property type="entry name" value="P-loop containing nucleoside triphosphate hydrolases"/>
    <property type="match status" value="1"/>
</dbReference>
<evidence type="ECO:0000313" key="6">
    <source>
        <dbReference type="EMBL" id="KAK7349896.1"/>
    </source>
</evidence>
<dbReference type="PANTHER" id="PTHR11017:SF271">
    <property type="entry name" value="DISEASE RESISTANCE PROTEIN (TIR-NBS-LRR CLASS) FAMILY"/>
    <property type="match status" value="1"/>
</dbReference>
<reference evidence="6 7" key="1">
    <citation type="submission" date="2024-01" db="EMBL/GenBank/DDBJ databases">
        <title>The genomes of 5 underutilized Papilionoideae crops provide insights into root nodulation and disease resistanc.</title>
        <authorList>
            <person name="Jiang F."/>
        </authorList>
    </citation>
    <scope>NUCLEOTIDE SEQUENCE [LARGE SCALE GENOMIC DNA]</scope>
    <source>
        <strain evidence="6">LVBAO_FW01</strain>
        <tissue evidence="6">Leaves</tissue>
    </source>
</reference>
<name>A0AAN9QWS2_CANGL</name>
<dbReference type="InterPro" id="IPR044974">
    <property type="entry name" value="Disease_R_plants"/>
</dbReference>
<dbReference type="Gene3D" id="3.40.50.300">
    <property type="entry name" value="P-loop containing nucleotide triphosphate hydrolases"/>
    <property type="match status" value="1"/>
</dbReference>
<evidence type="ECO:0000256" key="1">
    <source>
        <dbReference type="ARBA" id="ARBA00022614"/>
    </source>
</evidence>
<protein>
    <submittedName>
        <fullName evidence="6">Uncharacterized protein</fullName>
    </submittedName>
</protein>
<dbReference type="PRINTS" id="PR00364">
    <property type="entry name" value="DISEASERSIST"/>
</dbReference>
<dbReference type="SUPFAM" id="SSF52058">
    <property type="entry name" value="L domain-like"/>
    <property type="match status" value="2"/>
</dbReference>
<evidence type="ECO:0000313" key="7">
    <source>
        <dbReference type="Proteomes" id="UP001367508"/>
    </source>
</evidence>
<feature type="region of interest" description="Disordered" evidence="3">
    <location>
        <begin position="1075"/>
        <end position="1096"/>
    </location>
</feature>
<dbReference type="Proteomes" id="UP001367508">
    <property type="component" value="Unassembled WGS sequence"/>
</dbReference>
<dbReference type="Pfam" id="PF00931">
    <property type="entry name" value="NB-ARC"/>
    <property type="match status" value="1"/>
</dbReference>
<gene>
    <name evidence="6" type="ORF">VNO77_07740</name>
</gene>
<dbReference type="InterPro" id="IPR032675">
    <property type="entry name" value="LRR_dom_sf"/>
</dbReference>
<evidence type="ECO:0000256" key="3">
    <source>
        <dbReference type="SAM" id="MobiDB-lite"/>
    </source>
</evidence>
<dbReference type="InterPro" id="IPR002182">
    <property type="entry name" value="NB-ARC"/>
</dbReference>
<accession>A0AAN9QWS2</accession>
<dbReference type="GO" id="GO:0043531">
    <property type="term" value="F:ADP binding"/>
    <property type="evidence" value="ECO:0007669"/>
    <property type="project" value="InterPro"/>
</dbReference>
<evidence type="ECO:0000256" key="2">
    <source>
        <dbReference type="ARBA" id="ARBA00022737"/>
    </source>
</evidence>
<keyword evidence="1" id="KW-0433">Leucine-rich repeat</keyword>
<dbReference type="InterPro" id="IPR027417">
    <property type="entry name" value="P-loop_NTPase"/>
</dbReference>
<evidence type="ECO:0000259" key="4">
    <source>
        <dbReference type="Pfam" id="PF00931"/>
    </source>
</evidence>
<dbReference type="Pfam" id="PF23282">
    <property type="entry name" value="WHD_ROQ1"/>
    <property type="match status" value="1"/>
</dbReference>
<dbReference type="Gene3D" id="3.80.10.10">
    <property type="entry name" value="Ribonuclease Inhibitor"/>
    <property type="match status" value="2"/>
</dbReference>
<feature type="domain" description="NB-ARC" evidence="4">
    <location>
        <begin position="272"/>
        <end position="362"/>
    </location>
</feature>
<keyword evidence="2" id="KW-0677">Repeat</keyword>
<keyword evidence="7" id="KW-1185">Reference proteome</keyword>
<feature type="region of interest" description="Disordered" evidence="3">
    <location>
        <begin position="1296"/>
        <end position="1315"/>
    </location>
</feature>
<feature type="domain" description="Disease resistance protein Roq1-like winged-helix" evidence="5">
    <location>
        <begin position="5"/>
        <end position="56"/>
    </location>
</feature>
<dbReference type="PANTHER" id="PTHR11017">
    <property type="entry name" value="LEUCINE-RICH REPEAT-CONTAINING PROTEIN"/>
    <property type="match status" value="1"/>
</dbReference>
<comment type="caution">
    <text evidence="6">The sequence shown here is derived from an EMBL/GenBank/DDBJ whole genome shotgun (WGS) entry which is preliminary data.</text>
</comment>
<dbReference type="GO" id="GO:0006952">
    <property type="term" value="P:defense response"/>
    <property type="evidence" value="ECO:0007669"/>
    <property type="project" value="InterPro"/>
</dbReference>
<evidence type="ECO:0000259" key="5">
    <source>
        <dbReference type="Pfam" id="PF23282"/>
    </source>
</evidence>
<dbReference type="InterPro" id="IPR058192">
    <property type="entry name" value="WHD_ROQ1-like"/>
</dbReference>
<proteinExistence type="predicted"/>